<sequence>MSETTILSFLPNISLAQQNQEWVLHCQTATYSKNTLSLANCSQGILKAWQALCGDGGTREQLSSLVQETDGFSKLPEFYYYLEQFERLGLICQTFCADGTPLVKVVPLVPAPIFKIQVKIQVKIQAKIQEVSPQYSYVLSRFAYLHRHNNQIILESPLSKVQLVIADWRGGAILAELNQPYSYSQLCQKISGISANVVQQFLNLLDTAKMLSEVETGGEIAEDQQNALVQWEFHDLLFHSKVRTGRHRQPTERTYRFLGKIPPLPAIKSQVTDSVISLYRPDIEALKKDDLPFTLVLEERKSIRDYGDQVISERQLGEFLYRSLRVRNILKIDTQELSNRPYPNAGACYELEVYTIINSCDHIPSGLYHYNPQEHQLSLVSPKTSQVEALLVEAAQNNHHEQTPQVLIILAARFSRISWYYESIAYANILKNVGTVFQTMYLVATSLDLAPCAIGCGNADLFATAVGTDYYAESSVGEFALCTKPS</sequence>
<feature type="domain" description="ThcOx helix turn helix" evidence="2">
    <location>
        <begin position="1"/>
        <end position="111"/>
    </location>
</feature>
<dbReference type="SUPFAM" id="SSF55469">
    <property type="entry name" value="FMN-dependent nitroreductase-like"/>
    <property type="match status" value="1"/>
</dbReference>
<proteinExistence type="predicted"/>
<evidence type="ECO:0000259" key="1">
    <source>
        <dbReference type="Pfam" id="PF00881"/>
    </source>
</evidence>
<dbReference type="PANTHER" id="PTHR43745">
    <property type="entry name" value="NITROREDUCTASE MJ1384-RELATED"/>
    <property type="match status" value="1"/>
</dbReference>
<dbReference type="CDD" id="cd02142">
    <property type="entry name" value="McbC_SagB-like_oxidoreductase"/>
    <property type="match status" value="1"/>
</dbReference>
<dbReference type="InterPro" id="IPR052544">
    <property type="entry name" value="Bacteriocin_Proc_Enz"/>
</dbReference>
<feature type="domain" description="Cyanobactin oxidase ThcOx second" evidence="3">
    <location>
        <begin position="137"/>
        <end position="247"/>
    </location>
</feature>
<dbReference type="InterPro" id="IPR020051">
    <property type="entry name" value="SagB-type_dehydrogenase"/>
</dbReference>
<dbReference type="PANTHER" id="PTHR43745:SF2">
    <property type="entry name" value="NITROREDUCTASE MJ1384-RELATED"/>
    <property type="match status" value="1"/>
</dbReference>
<reference evidence="4 5" key="1">
    <citation type="journal article" date="2019" name="Genome Biol. Evol.">
        <title>Day and night: Metabolic profiles and evolutionary relationships of six axenic non-marine cyanobacteria.</title>
        <authorList>
            <person name="Will S.E."/>
            <person name="Henke P."/>
            <person name="Boedeker C."/>
            <person name="Huang S."/>
            <person name="Brinkmann H."/>
            <person name="Rohde M."/>
            <person name="Jarek M."/>
            <person name="Friedl T."/>
            <person name="Seufert S."/>
            <person name="Schumacher M."/>
            <person name="Overmann J."/>
            <person name="Neumann-Schaal M."/>
            <person name="Petersen J."/>
        </authorList>
    </citation>
    <scope>NUCLEOTIDE SEQUENCE [LARGE SCALE GENOMIC DNA]</scope>
    <source>
        <strain evidence="4 5">SAG 1403-4b</strain>
    </source>
</reference>
<protein>
    <recommendedName>
        <fullName evidence="6">Dehydrogenase</fullName>
    </recommendedName>
</protein>
<organism evidence="4 5">
    <name type="scientific">Trichormus variabilis SAG 1403-4b</name>
    <dbReference type="NCBI Taxonomy" id="447716"/>
    <lineage>
        <taxon>Bacteria</taxon>
        <taxon>Bacillati</taxon>
        <taxon>Cyanobacteriota</taxon>
        <taxon>Cyanophyceae</taxon>
        <taxon>Nostocales</taxon>
        <taxon>Nostocaceae</taxon>
        <taxon>Trichormus</taxon>
    </lineage>
</organism>
<dbReference type="NCBIfam" id="TIGR03605">
    <property type="entry name" value="antibiot_sagB"/>
    <property type="match status" value="1"/>
</dbReference>
<dbReference type="InterPro" id="IPR040776">
    <property type="entry name" value="ThcOx_HTH"/>
</dbReference>
<dbReference type="Proteomes" id="UP000276103">
    <property type="component" value="Unassembled WGS sequence"/>
</dbReference>
<evidence type="ECO:0008006" key="6">
    <source>
        <dbReference type="Google" id="ProtNLM"/>
    </source>
</evidence>
<keyword evidence="5" id="KW-1185">Reference proteome</keyword>
<evidence type="ECO:0000313" key="5">
    <source>
        <dbReference type="Proteomes" id="UP000276103"/>
    </source>
</evidence>
<dbReference type="InterPro" id="IPR000415">
    <property type="entry name" value="Nitroreductase-like"/>
</dbReference>
<gene>
    <name evidence="4" type="ORF">DSM107003_45570</name>
</gene>
<dbReference type="RefSeq" id="WP_127056361.1">
    <property type="nucleotide sequence ID" value="NZ_RSCM01000020.1"/>
</dbReference>
<evidence type="ECO:0000259" key="2">
    <source>
        <dbReference type="Pfam" id="PF18679"/>
    </source>
</evidence>
<dbReference type="EMBL" id="RSCM01000020">
    <property type="protein sequence ID" value="RUS93241.1"/>
    <property type="molecule type" value="Genomic_DNA"/>
</dbReference>
<name>A0A3S1BQP7_ANAVA</name>
<dbReference type="Pfam" id="PF22767">
    <property type="entry name" value="ThcOx"/>
    <property type="match status" value="1"/>
</dbReference>
<dbReference type="Pfam" id="PF00881">
    <property type="entry name" value="Nitroreductase"/>
    <property type="match status" value="1"/>
</dbReference>
<evidence type="ECO:0000259" key="3">
    <source>
        <dbReference type="Pfam" id="PF22767"/>
    </source>
</evidence>
<dbReference type="Pfam" id="PF18679">
    <property type="entry name" value="HTH_57"/>
    <property type="match status" value="1"/>
</dbReference>
<evidence type="ECO:0000313" key="4">
    <source>
        <dbReference type="EMBL" id="RUS93241.1"/>
    </source>
</evidence>
<dbReference type="AlphaFoldDB" id="A0A3S1BQP7"/>
<dbReference type="InterPro" id="IPR029479">
    <property type="entry name" value="Nitroreductase"/>
</dbReference>
<dbReference type="Gene3D" id="3.40.109.10">
    <property type="entry name" value="NADH Oxidase"/>
    <property type="match status" value="1"/>
</dbReference>
<dbReference type="GO" id="GO:0016491">
    <property type="term" value="F:oxidoreductase activity"/>
    <property type="evidence" value="ECO:0007669"/>
    <property type="project" value="InterPro"/>
</dbReference>
<dbReference type="OrthoDB" id="9801593at2"/>
<accession>A0A3S1BQP7</accession>
<comment type="caution">
    <text evidence="4">The sequence shown here is derived from an EMBL/GenBank/DDBJ whole genome shotgun (WGS) entry which is preliminary data.</text>
</comment>
<feature type="domain" description="Nitroreductase" evidence="1">
    <location>
        <begin position="298"/>
        <end position="469"/>
    </location>
</feature>
<dbReference type="InterPro" id="IPR054488">
    <property type="entry name" value="ThcOx_dom2"/>
</dbReference>